<name>A0A9Q3H400_9BASI</name>
<keyword evidence="1" id="KW-0862">Zinc</keyword>
<protein>
    <recommendedName>
        <fullName evidence="2">CCHC-type domain-containing protein</fullName>
    </recommendedName>
</protein>
<gene>
    <name evidence="3" type="ORF">O181_029972</name>
</gene>
<organism evidence="3 4">
    <name type="scientific">Austropuccinia psidii MF-1</name>
    <dbReference type="NCBI Taxonomy" id="1389203"/>
    <lineage>
        <taxon>Eukaryota</taxon>
        <taxon>Fungi</taxon>
        <taxon>Dikarya</taxon>
        <taxon>Basidiomycota</taxon>
        <taxon>Pucciniomycotina</taxon>
        <taxon>Pucciniomycetes</taxon>
        <taxon>Pucciniales</taxon>
        <taxon>Sphaerophragmiaceae</taxon>
        <taxon>Austropuccinia</taxon>
    </lineage>
</organism>
<dbReference type="Proteomes" id="UP000765509">
    <property type="component" value="Unassembled WGS sequence"/>
</dbReference>
<evidence type="ECO:0000313" key="3">
    <source>
        <dbReference type="EMBL" id="MBW0490257.1"/>
    </source>
</evidence>
<dbReference type="GO" id="GO:0008270">
    <property type="term" value="F:zinc ion binding"/>
    <property type="evidence" value="ECO:0007669"/>
    <property type="project" value="UniProtKB-KW"/>
</dbReference>
<evidence type="ECO:0000259" key="2">
    <source>
        <dbReference type="PROSITE" id="PS50158"/>
    </source>
</evidence>
<dbReference type="InterPro" id="IPR001878">
    <property type="entry name" value="Znf_CCHC"/>
</dbReference>
<dbReference type="EMBL" id="AVOT02010487">
    <property type="protein sequence ID" value="MBW0490257.1"/>
    <property type="molecule type" value="Genomic_DNA"/>
</dbReference>
<proteinExistence type="predicted"/>
<evidence type="ECO:0000256" key="1">
    <source>
        <dbReference type="PROSITE-ProRule" id="PRU00047"/>
    </source>
</evidence>
<dbReference type="AlphaFoldDB" id="A0A9Q3H400"/>
<evidence type="ECO:0000313" key="4">
    <source>
        <dbReference type="Proteomes" id="UP000765509"/>
    </source>
</evidence>
<keyword evidence="1" id="KW-0479">Metal-binding</keyword>
<sequence length="110" mass="12710">MEEVIKMKNYCHNCGSTDHYANNCLKANKKVYAIKKVPEKEYPTEDSESDSMDDAIREHYDDNKDPKEEFLVEYQEETQLEIQVVQLGAGIPQDTENNNLCKHIQDAKPS</sequence>
<accession>A0A9Q3H400</accession>
<dbReference type="Pfam" id="PF00098">
    <property type="entry name" value="zf-CCHC"/>
    <property type="match status" value="1"/>
</dbReference>
<dbReference type="PROSITE" id="PS50158">
    <property type="entry name" value="ZF_CCHC"/>
    <property type="match status" value="1"/>
</dbReference>
<dbReference type="GO" id="GO:0003676">
    <property type="term" value="F:nucleic acid binding"/>
    <property type="evidence" value="ECO:0007669"/>
    <property type="project" value="InterPro"/>
</dbReference>
<reference evidence="3" key="1">
    <citation type="submission" date="2021-03" db="EMBL/GenBank/DDBJ databases">
        <title>Draft genome sequence of rust myrtle Austropuccinia psidii MF-1, a brazilian biotype.</title>
        <authorList>
            <person name="Quecine M.C."/>
            <person name="Pachon D.M.R."/>
            <person name="Bonatelli M.L."/>
            <person name="Correr F.H."/>
            <person name="Franceschini L.M."/>
            <person name="Leite T.F."/>
            <person name="Margarido G.R.A."/>
            <person name="Almeida C.A."/>
            <person name="Ferrarezi J.A."/>
            <person name="Labate C.A."/>
        </authorList>
    </citation>
    <scope>NUCLEOTIDE SEQUENCE</scope>
    <source>
        <strain evidence="3">MF-1</strain>
    </source>
</reference>
<keyword evidence="4" id="KW-1185">Reference proteome</keyword>
<comment type="caution">
    <text evidence="3">The sequence shown here is derived from an EMBL/GenBank/DDBJ whole genome shotgun (WGS) entry which is preliminary data.</text>
</comment>
<feature type="domain" description="CCHC-type" evidence="2">
    <location>
        <begin position="11"/>
        <end position="24"/>
    </location>
</feature>
<keyword evidence="1" id="KW-0863">Zinc-finger</keyword>